<dbReference type="InParanoid" id="A0A7I4CCW2"/>
<evidence type="ECO:0000256" key="1">
    <source>
        <dbReference type="ARBA" id="ARBA00007238"/>
    </source>
</evidence>
<reference evidence="2 3" key="1">
    <citation type="journal article" date="2008" name="Science">
        <title>The Physcomitrella genome reveals evolutionary insights into the conquest of land by plants.</title>
        <authorList>
            <person name="Rensing S."/>
            <person name="Lang D."/>
            <person name="Zimmer A."/>
            <person name="Terry A."/>
            <person name="Salamov A."/>
            <person name="Shapiro H."/>
            <person name="Nishiyama T."/>
            <person name="Perroud P.-F."/>
            <person name="Lindquist E."/>
            <person name="Kamisugi Y."/>
            <person name="Tanahashi T."/>
            <person name="Sakakibara K."/>
            <person name="Fujita T."/>
            <person name="Oishi K."/>
            <person name="Shin-I T."/>
            <person name="Kuroki Y."/>
            <person name="Toyoda A."/>
            <person name="Suzuki Y."/>
            <person name="Hashimoto A."/>
            <person name="Yamaguchi K."/>
            <person name="Sugano A."/>
            <person name="Kohara Y."/>
            <person name="Fujiyama A."/>
            <person name="Anterola A."/>
            <person name="Aoki S."/>
            <person name="Ashton N."/>
            <person name="Barbazuk W.B."/>
            <person name="Barker E."/>
            <person name="Bennetzen J."/>
            <person name="Bezanilla M."/>
            <person name="Blankenship R."/>
            <person name="Cho S.H."/>
            <person name="Dutcher S."/>
            <person name="Estelle M."/>
            <person name="Fawcett J.A."/>
            <person name="Gundlach H."/>
            <person name="Hanada K."/>
            <person name="Heyl A."/>
            <person name="Hicks K.A."/>
            <person name="Hugh J."/>
            <person name="Lohr M."/>
            <person name="Mayer K."/>
            <person name="Melkozernov A."/>
            <person name="Murata T."/>
            <person name="Nelson D."/>
            <person name="Pils B."/>
            <person name="Prigge M."/>
            <person name="Reiss B."/>
            <person name="Renner T."/>
            <person name="Rombauts S."/>
            <person name="Rushton P."/>
            <person name="Sanderfoot A."/>
            <person name="Schween G."/>
            <person name="Shiu S.-H."/>
            <person name="Stueber K."/>
            <person name="Theodoulou F.L."/>
            <person name="Tu H."/>
            <person name="Van de Peer Y."/>
            <person name="Verrier P.J."/>
            <person name="Waters E."/>
            <person name="Wood A."/>
            <person name="Yang L."/>
            <person name="Cove D."/>
            <person name="Cuming A."/>
            <person name="Hasebe M."/>
            <person name="Lucas S."/>
            <person name="Mishler D.B."/>
            <person name="Reski R."/>
            <person name="Grigoriev I."/>
            <person name="Quatrano R.S."/>
            <person name="Boore J.L."/>
        </authorList>
    </citation>
    <scope>NUCLEOTIDE SEQUENCE [LARGE SCALE GENOMIC DNA]</scope>
    <source>
        <strain evidence="2 3">cv. Gransden 2004</strain>
    </source>
</reference>
<dbReference type="Gene3D" id="1.20.200.10">
    <property type="entry name" value="Fumarase/aspartase (Central domain)"/>
    <property type="match status" value="3"/>
</dbReference>
<proteinExistence type="inferred from homology"/>
<dbReference type="InterPro" id="IPR008948">
    <property type="entry name" value="L-Aspartase-like"/>
</dbReference>
<accession>A0A7I4CCW2</accession>
<comment type="similarity">
    <text evidence="1">Belongs to the PAL/histidase family.</text>
</comment>
<dbReference type="InterPro" id="IPR001106">
    <property type="entry name" value="Aromatic_Lyase"/>
</dbReference>
<dbReference type="InterPro" id="IPR024083">
    <property type="entry name" value="Fumarase/histidase_N"/>
</dbReference>
<evidence type="ECO:0008006" key="4">
    <source>
        <dbReference type="Google" id="ProtNLM"/>
    </source>
</evidence>
<organism evidence="2 3">
    <name type="scientific">Physcomitrium patens</name>
    <name type="common">Spreading-leaved earth moss</name>
    <name type="synonym">Physcomitrella patens</name>
    <dbReference type="NCBI Taxonomy" id="3218"/>
    <lineage>
        <taxon>Eukaryota</taxon>
        <taxon>Viridiplantae</taxon>
        <taxon>Streptophyta</taxon>
        <taxon>Embryophyta</taxon>
        <taxon>Bryophyta</taxon>
        <taxon>Bryophytina</taxon>
        <taxon>Bryopsida</taxon>
        <taxon>Funariidae</taxon>
        <taxon>Funariales</taxon>
        <taxon>Funariaceae</taxon>
        <taxon>Physcomitrium</taxon>
    </lineage>
</organism>
<reference evidence="2 3" key="2">
    <citation type="journal article" date="2018" name="Plant J.">
        <title>The Physcomitrella patens chromosome-scale assembly reveals moss genome structure and evolution.</title>
        <authorList>
            <person name="Lang D."/>
            <person name="Ullrich K.K."/>
            <person name="Murat F."/>
            <person name="Fuchs J."/>
            <person name="Jenkins J."/>
            <person name="Haas F.B."/>
            <person name="Piednoel M."/>
            <person name="Gundlach H."/>
            <person name="Van Bel M."/>
            <person name="Meyberg R."/>
            <person name="Vives C."/>
            <person name="Morata J."/>
            <person name="Symeonidi A."/>
            <person name="Hiss M."/>
            <person name="Muchero W."/>
            <person name="Kamisugi Y."/>
            <person name="Saleh O."/>
            <person name="Blanc G."/>
            <person name="Decker E.L."/>
            <person name="van Gessel N."/>
            <person name="Grimwood J."/>
            <person name="Hayes R.D."/>
            <person name="Graham S.W."/>
            <person name="Gunter L.E."/>
            <person name="McDaniel S.F."/>
            <person name="Hoernstein S.N.W."/>
            <person name="Larsson A."/>
            <person name="Li F.W."/>
            <person name="Perroud P.F."/>
            <person name="Phillips J."/>
            <person name="Ranjan P."/>
            <person name="Rokshar D.S."/>
            <person name="Rothfels C.J."/>
            <person name="Schneider L."/>
            <person name="Shu S."/>
            <person name="Stevenson D.W."/>
            <person name="Thummler F."/>
            <person name="Tillich M."/>
            <person name="Villarreal Aguilar J.C."/>
            <person name="Widiez T."/>
            <person name="Wong G.K."/>
            <person name="Wymore A."/>
            <person name="Zhang Y."/>
            <person name="Zimmer A.D."/>
            <person name="Quatrano R.S."/>
            <person name="Mayer K.F.X."/>
            <person name="Goodstein D."/>
            <person name="Casacuberta J.M."/>
            <person name="Vandepoele K."/>
            <person name="Reski R."/>
            <person name="Cuming A.C."/>
            <person name="Tuskan G.A."/>
            <person name="Maumus F."/>
            <person name="Salse J."/>
            <person name="Schmutz J."/>
            <person name="Rensing S.A."/>
        </authorList>
    </citation>
    <scope>NUCLEOTIDE SEQUENCE [LARGE SCALE GENOMIC DNA]</scope>
    <source>
        <strain evidence="2 3">cv. Gransden 2004</strain>
    </source>
</reference>
<dbReference type="Gene3D" id="1.10.275.10">
    <property type="entry name" value="Fumarase/aspartase (N-terminal domain)"/>
    <property type="match status" value="2"/>
</dbReference>
<name>A0A7I4CCW2_PHYPA</name>
<evidence type="ECO:0000313" key="2">
    <source>
        <dbReference type="EnsemblPlants" id="Pp3c22_17540V3.2"/>
    </source>
</evidence>
<protein>
    <recommendedName>
        <fullName evidence="4">Phenylalanine ammonia-lyase</fullName>
    </recommendedName>
</protein>
<sequence length="471" mass="51860">GKGGVHGTDSLNWVKTAMAMECSHLKEGVQIVGIFKNATRVVIKGANLGVPQVAAIARKPKVQVEPDAVNAKGRVDESDIYGVTTRFCASLQRCMQHGVELQREFIRFLNARVVGKGYFGNRWKILQAKEKLLSAHLISKLPLRGTINASDNLVLLLYISSLLTGRPNCIAVTEDGREVSLLEALCIAGVEKPFELAPKEGLVLVNGTAVGSALASTVCYNANIMMLLVEVLFVLFYEVMHGKSKSTDSLTHKLKHYPGQMEAICNATHAIEREINSVNNNPIIDAGRGFVLHGGNFQGTRIGVSIDNMRIALSAITKLIPDYGMKGTKIAMAFYLSKMNYLAIPDMNSLGLVSTRKTKEAMEILKLMSDTFLVTLCQAIDLRYMEETMQTTVKQVVAQAVRKTHFMESNESFSPLQLCEEDLLMVGAYDTKGTSLVSNKIQDFLTYLLYKLVRREVETQVLYGLKTVSLG</sequence>
<reference evidence="2" key="3">
    <citation type="submission" date="2020-12" db="UniProtKB">
        <authorList>
            <consortium name="EnsemblPlants"/>
        </authorList>
    </citation>
    <scope>IDENTIFICATION</scope>
</reference>
<evidence type="ECO:0000313" key="3">
    <source>
        <dbReference type="Proteomes" id="UP000006727"/>
    </source>
</evidence>
<dbReference type="Gramene" id="Pp3c22_17540V3.2">
    <property type="protein sequence ID" value="Pp3c22_17540V3.2"/>
    <property type="gene ID" value="Pp3c22_17540"/>
</dbReference>
<dbReference type="AlphaFoldDB" id="A0A7I4CCW2"/>
<dbReference type="SUPFAM" id="SSF48557">
    <property type="entry name" value="L-aspartase-like"/>
    <property type="match status" value="1"/>
</dbReference>
<dbReference type="Pfam" id="PF00221">
    <property type="entry name" value="Lyase_aromatic"/>
    <property type="match status" value="1"/>
</dbReference>
<dbReference type="EMBL" id="ABEU02000022">
    <property type="status" value="NOT_ANNOTATED_CDS"/>
    <property type="molecule type" value="Genomic_DNA"/>
</dbReference>
<dbReference type="EnsemblPlants" id="Pp3c22_17540V3.2">
    <property type="protein sequence ID" value="Pp3c22_17540V3.2"/>
    <property type="gene ID" value="Pp3c22_17540"/>
</dbReference>
<dbReference type="GO" id="GO:0016841">
    <property type="term" value="F:ammonia-lyase activity"/>
    <property type="evidence" value="ECO:0000318"/>
    <property type="project" value="GO_Central"/>
</dbReference>
<dbReference type="Proteomes" id="UP000006727">
    <property type="component" value="Chromosome 22"/>
</dbReference>
<dbReference type="PANTHER" id="PTHR10362">
    <property type="entry name" value="HISTIDINE AMMONIA-LYASE"/>
    <property type="match status" value="1"/>
</dbReference>
<keyword evidence="3" id="KW-1185">Reference proteome</keyword>